<feature type="compositionally biased region" description="Gly residues" evidence="1">
    <location>
        <begin position="111"/>
        <end position="122"/>
    </location>
</feature>
<feature type="compositionally biased region" description="Basic and acidic residues" evidence="1">
    <location>
        <begin position="415"/>
        <end position="425"/>
    </location>
</feature>
<feature type="compositionally biased region" description="Low complexity" evidence="1">
    <location>
        <begin position="1011"/>
        <end position="1031"/>
    </location>
</feature>
<protein>
    <submittedName>
        <fullName evidence="2">Uncharacterized protein</fullName>
    </submittedName>
</protein>
<feature type="compositionally biased region" description="Basic and acidic residues" evidence="1">
    <location>
        <begin position="374"/>
        <end position="389"/>
    </location>
</feature>
<feature type="region of interest" description="Disordered" evidence="1">
    <location>
        <begin position="726"/>
        <end position="750"/>
    </location>
</feature>
<feature type="region of interest" description="Disordered" evidence="1">
    <location>
        <begin position="896"/>
        <end position="1040"/>
    </location>
</feature>
<feature type="compositionally biased region" description="Basic and acidic residues" evidence="1">
    <location>
        <begin position="672"/>
        <end position="687"/>
    </location>
</feature>
<feature type="compositionally biased region" description="Polar residues" evidence="1">
    <location>
        <begin position="479"/>
        <end position="524"/>
    </location>
</feature>
<organism evidence="2 3">
    <name type="scientific">Kwoniella heveanensis BCC8398</name>
    <dbReference type="NCBI Taxonomy" id="1296120"/>
    <lineage>
        <taxon>Eukaryota</taxon>
        <taxon>Fungi</taxon>
        <taxon>Dikarya</taxon>
        <taxon>Basidiomycota</taxon>
        <taxon>Agaricomycotina</taxon>
        <taxon>Tremellomycetes</taxon>
        <taxon>Tremellales</taxon>
        <taxon>Cryptococcaceae</taxon>
        <taxon>Kwoniella</taxon>
    </lineage>
</organism>
<feature type="region of interest" description="Disordered" evidence="1">
    <location>
        <begin position="313"/>
        <end position="524"/>
    </location>
</feature>
<dbReference type="EMBL" id="KI669510">
    <property type="protein sequence ID" value="OCF32208.1"/>
    <property type="molecule type" value="Genomic_DNA"/>
</dbReference>
<accession>A0A1B9GMH2</accession>
<feature type="region of interest" description="Disordered" evidence="1">
    <location>
        <begin position="1"/>
        <end position="37"/>
    </location>
</feature>
<feature type="compositionally biased region" description="Polar residues" evidence="1">
    <location>
        <begin position="954"/>
        <end position="965"/>
    </location>
</feature>
<dbReference type="OrthoDB" id="2564780at2759"/>
<feature type="compositionally biased region" description="Polar residues" evidence="1">
    <location>
        <begin position="362"/>
        <end position="372"/>
    </location>
</feature>
<feature type="compositionally biased region" description="Low complexity" evidence="1">
    <location>
        <begin position="732"/>
        <end position="746"/>
    </location>
</feature>
<proteinExistence type="predicted"/>
<feature type="region of interest" description="Disordered" evidence="1">
    <location>
        <begin position="1177"/>
        <end position="1196"/>
    </location>
</feature>
<feature type="compositionally biased region" description="Low complexity" evidence="1">
    <location>
        <begin position="143"/>
        <end position="157"/>
    </location>
</feature>
<feature type="compositionally biased region" description="Basic and acidic residues" evidence="1">
    <location>
        <begin position="1328"/>
        <end position="1337"/>
    </location>
</feature>
<feature type="region of interest" description="Disordered" evidence="1">
    <location>
        <begin position="1510"/>
        <end position="1535"/>
    </location>
</feature>
<dbReference type="Proteomes" id="UP000092666">
    <property type="component" value="Unassembled WGS sequence"/>
</dbReference>
<feature type="compositionally biased region" description="Polar residues" evidence="1">
    <location>
        <begin position="333"/>
        <end position="343"/>
    </location>
</feature>
<feature type="compositionally biased region" description="Polar residues" evidence="1">
    <location>
        <begin position="1521"/>
        <end position="1535"/>
    </location>
</feature>
<feature type="compositionally biased region" description="Polar residues" evidence="1">
    <location>
        <begin position="584"/>
        <end position="600"/>
    </location>
</feature>
<feature type="compositionally biased region" description="Polar residues" evidence="1">
    <location>
        <begin position="453"/>
        <end position="472"/>
    </location>
</feature>
<feature type="compositionally biased region" description="Basic and acidic residues" evidence="1">
    <location>
        <begin position="1277"/>
        <end position="1289"/>
    </location>
</feature>
<reference evidence="3" key="2">
    <citation type="submission" date="2013-12" db="EMBL/GenBank/DDBJ databases">
        <title>Evolution of pathogenesis and genome organization in the Tremellales.</title>
        <authorList>
            <person name="Cuomo C."/>
            <person name="Litvintseva A."/>
            <person name="Heitman J."/>
            <person name="Chen Y."/>
            <person name="Sun S."/>
            <person name="Springer D."/>
            <person name="Dromer F."/>
            <person name="Young S."/>
            <person name="Zeng Q."/>
            <person name="Chapman S."/>
            <person name="Gujja S."/>
            <person name="Saif S."/>
            <person name="Birren B."/>
        </authorList>
    </citation>
    <scope>NUCLEOTIDE SEQUENCE [LARGE SCALE GENOMIC DNA]</scope>
    <source>
        <strain evidence="3">BCC8398</strain>
    </source>
</reference>
<evidence type="ECO:0000256" key="1">
    <source>
        <dbReference type="SAM" id="MobiDB-lite"/>
    </source>
</evidence>
<feature type="compositionally biased region" description="Polar residues" evidence="1">
    <location>
        <begin position="158"/>
        <end position="177"/>
    </location>
</feature>
<feature type="region of interest" description="Disordered" evidence="1">
    <location>
        <begin position="576"/>
        <end position="690"/>
    </location>
</feature>
<evidence type="ECO:0000313" key="3">
    <source>
        <dbReference type="Proteomes" id="UP000092666"/>
    </source>
</evidence>
<feature type="region of interest" description="Disordered" evidence="1">
    <location>
        <begin position="1203"/>
        <end position="1468"/>
    </location>
</feature>
<feature type="compositionally biased region" description="Basic and acidic residues" evidence="1">
    <location>
        <begin position="1365"/>
        <end position="1425"/>
    </location>
</feature>
<feature type="region of interest" description="Disordered" evidence="1">
    <location>
        <begin position="85"/>
        <end position="292"/>
    </location>
</feature>
<feature type="compositionally biased region" description="Basic and acidic residues" evidence="1">
    <location>
        <begin position="101"/>
        <end position="110"/>
    </location>
</feature>
<gene>
    <name evidence="2" type="ORF">I316_06122</name>
</gene>
<feature type="region of interest" description="Disordered" evidence="1">
    <location>
        <begin position="768"/>
        <end position="837"/>
    </location>
</feature>
<feature type="compositionally biased region" description="Basic and acidic residues" evidence="1">
    <location>
        <begin position="966"/>
        <end position="989"/>
    </location>
</feature>
<feature type="compositionally biased region" description="Basic and acidic residues" evidence="1">
    <location>
        <begin position="350"/>
        <end position="361"/>
    </location>
</feature>
<sequence length="1548" mass="165504">MSAAHNLPPAPGAGVVPLPAPRDPTKKEYSEGSMYEDMSKEDIEAWHRRYAEFKRWRQDIPNNRAGGVAVGVPPSLSLGVGSADWDWRESSECGTVPSTIVERERKRDGEGTGTGTGTGTGKVGPQAEAPASMPSLTKSKALTQIQAKPQTPQAQQARVSTQSHSTTVPSQPTTKTLSRPPLKQKTSIPQNLAHSHVRPTPPQPLKVPTIEIQPLSSKTQTQEKKLPTRQSSAATVRPSPSPVLAQAPKAATQVTKSVSRTKSRGELKPPSARLNGSAATSPGDLVVPSPTPSAKYAEREAYINSALSLPLDLLTEREDGYQSGQPPPPPGVDSSSQLTTSRLDSLLGRSRGDKLPQKGDSQRSASSTTLPSVRSDKLDEKRAQHRLDSVADGQARLTRSKTTTALPFKSNVGASHREHYYEASDHLPVPGPQTHRSRTPPNATIKQAADRSQPPSNIVSTRTATLIQASNKPLPPSTAQPRSSASTIKPNPGGQTPRNAASTRVTALASSQMGSAPSGPSETTVIRATREPLPLSVPSAMSHVEHIQVPVSVKTVLASSGQVTRAPPTDATITRAAQLPLPASSVNRTATQKSAKSARSAQPDHREDLTLTSPRHVPLPPTALSELTPSATPGPSSSKAAALTHRQQMPLPRPALTQQSSFDGLSRTLSRRTRDPSMPDLTARFEPEMYPLPPSGATIFSSPEAMLPETRIGDPEVAFSTVEYIPQSESKSGGPSVAPSTPAAPAQRSLRVPSAKLIASTIQDAPPVSVQAQDVPLPPSTLPPEAVQPSPLSDLSRAIPSAASLPAPGLGPGSVPPVPSKRASTAADRASHHSVPASLLPAQPPSEYDAHVHPHIHFSPGQVSASLRSDDEHVSFEVPSGTRGRLRVTLKWLRDGGRSERGTPTAVGRTLAVIEEDERAPPVPPKTSSLMSKVIGRSNRASSQAQLPRDVTRSKLSSGTTADSNQDGRRLAAEVSRQLEHHSQAEADHPIPSSERPVLDPPSSKRDDPKSPSSNDRFPPDQQAQQQHHPSGPAPAPFYNPYYSGATLPAYRPGPQIPQVYNMMSPPFGYPQPGPGAAVPHMGWNTYRPMVRPPKQQPSLVDPDSPARQSIDPLSDNGDDQPAPPLVPNMPYPYPSVPTGMMGMGGYGLNAGGQGQQAWYGQGQSWTRPNIWQRMFKRPSQDGGQQGPGPQDNATIRNWRKGVAPGRAPTLNPNSGPLNKAPPTVGPTLTVRAGGGGGGGPRPTMAPTHYPGQAQGMEHSSGPGTTLYDARYGGYVGDDRRRGRDRDKSPSVWEKFMVRRQIDEAIYASPPRRRGGRDLPDPAPMPPRSDRVTDAGKRGVGGFFSPRSGDDRGRGLFSAARYRSGRKEYDRQGLEIKRSSREATRGYESRDVARTREREERTARRRTEKEERRRQRAVRRDERARGVQLFQGQGGTSAYPHDQRGLDGTYPTTPTPVAGRAGNGGTMGLGLSRDALGRTDMRDRPVDLGGDRGGRSRTMVGDWVAALGVRRTRGQRDAESGLQTNGVEGPSQDQPLASALVTLSLYDS</sequence>
<feature type="region of interest" description="Disordered" evidence="1">
    <location>
        <begin position="1088"/>
        <end position="1129"/>
    </location>
</feature>
<keyword evidence="3" id="KW-1185">Reference proteome</keyword>
<feature type="compositionally biased region" description="Polar residues" evidence="1">
    <location>
        <begin position="184"/>
        <end position="193"/>
    </location>
</feature>
<evidence type="ECO:0000313" key="2">
    <source>
        <dbReference type="EMBL" id="OCF32208.1"/>
    </source>
</evidence>
<name>A0A1B9GMH2_9TREE</name>
<feature type="compositionally biased region" description="Polar residues" evidence="1">
    <location>
        <begin position="625"/>
        <end position="639"/>
    </location>
</feature>
<reference evidence="2 3" key="1">
    <citation type="submission" date="2013-07" db="EMBL/GenBank/DDBJ databases">
        <title>The Genome Sequence of Cryptococcus heveanensis BCC8398.</title>
        <authorList>
            <consortium name="The Broad Institute Genome Sequencing Platform"/>
            <person name="Cuomo C."/>
            <person name="Litvintseva A."/>
            <person name="Chen Y."/>
            <person name="Heitman J."/>
            <person name="Sun S."/>
            <person name="Springer D."/>
            <person name="Dromer F."/>
            <person name="Young S.K."/>
            <person name="Zeng Q."/>
            <person name="Gargeya S."/>
            <person name="Fitzgerald M."/>
            <person name="Abouelleil A."/>
            <person name="Alvarado L."/>
            <person name="Berlin A.M."/>
            <person name="Chapman S.B."/>
            <person name="Dewar J."/>
            <person name="Goldberg J."/>
            <person name="Griggs A."/>
            <person name="Gujja S."/>
            <person name="Hansen M."/>
            <person name="Howarth C."/>
            <person name="Imamovic A."/>
            <person name="Larimer J."/>
            <person name="McCowan C."/>
            <person name="Murphy C."/>
            <person name="Pearson M."/>
            <person name="Priest M."/>
            <person name="Roberts A."/>
            <person name="Saif S."/>
            <person name="Shea T."/>
            <person name="Sykes S."/>
            <person name="Wortman J."/>
            <person name="Nusbaum C."/>
            <person name="Birren B."/>
        </authorList>
    </citation>
    <scope>NUCLEOTIDE SEQUENCE [LARGE SCALE GENOMIC DNA]</scope>
    <source>
        <strain evidence="2 3">BCC8398</strain>
    </source>
</reference>